<accession>A0A9P0JEK4</accession>
<keyword evidence="3" id="KW-1185">Reference proteome</keyword>
<reference evidence="2" key="2">
    <citation type="submission" date="2022-10" db="EMBL/GenBank/DDBJ databases">
        <authorList>
            <consortium name="ENA_rothamsted_submissions"/>
            <consortium name="culmorum"/>
            <person name="King R."/>
        </authorList>
    </citation>
    <scope>NUCLEOTIDE SEQUENCE</scope>
</reference>
<proteinExistence type="predicted"/>
<dbReference type="AlphaFoldDB" id="A0A9P0JEK4"/>
<gene>
    <name evidence="2" type="ORF">APHIGO_LOCUS10842</name>
</gene>
<feature type="coiled-coil region" evidence="1">
    <location>
        <begin position="246"/>
        <end position="312"/>
    </location>
</feature>
<name>A0A9P0JEK4_APHGO</name>
<sequence length="318" mass="37489">MDLQQNYNTVTSLNTLMKNIHFMEQDIITNLKNATCFINNVRSNRDVSTQVLKKLNDELFDSKKKNKLMMNGYQNSDDLEVKCIKYIHHLENTIHKSNTQLIVTTKNIEKLYNDLQCLDVLFQTTKKKYTDDQLMSGSYLEELRNDRKSSKVTLLYEKLKKIQDRHNELLTKRKEIIVDEIKKKTTTSEIIVKKKSNDIIGSRNVIASYENNIKTYKKFILEFADINISIEKAIKDLVHQNIFGKLEQLENEEMELTNSINMYDNEIDELNKETELIETNSKREELNIKSQIDNLNKKCQQITSANERLEMELKKYKI</sequence>
<evidence type="ECO:0000256" key="1">
    <source>
        <dbReference type="SAM" id="Coils"/>
    </source>
</evidence>
<protein>
    <submittedName>
        <fullName evidence="2">Uncharacterized protein</fullName>
    </submittedName>
</protein>
<dbReference type="Proteomes" id="UP001154329">
    <property type="component" value="Chromosome 4"/>
</dbReference>
<keyword evidence="1" id="KW-0175">Coiled coil</keyword>
<reference evidence="2" key="1">
    <citation type="submission" date="2022-02" db="EMBL/GenBank/DDBJ databases">
        <authorList>
            <person name="King R."/>
        </authorList>
    </citation>
    <scope>NUCLEOTIDE SEQUENCE</scope>
</reference>
<evidence type="ECO:0000313" key="3">
    <source>
        <dbReference type="Proteomes" id="UP001154329"/>
    </source>
</evidence>
<organism evidence="2 3">
    <name type="scientific">Aphis gossypii</name>
    <name type="common">Cotton aphid</name>
    <dbReference type="NCBI Taxonomy" id="80765"/>
    <lineage>
        <taxon>Eukaryota</taxon>
        <taxon>Metazoa</taxon>
        <taxon>Ecdysozoa</taxon>
        <taxon>Arthropoda</taxon>
        <taxon>Hexapoda</taxon>
        <taxon>Insecta</taxon>
        <taxon>Pterygota</taxon>
        <taxon>Neoptera</taxon>
        <taxon>Paraneoptera</taxon>
        <taxon>Hemiptera</taxon>
        <taxon>Sternorrhyncha</taxon>
        <taxon>Aphidomorpha</taxon>
        <taxon>Aphidoidea</taxon>
        <taxon>Aphididae</taxon>
        <taxon>Aphidini</taxon>
        <taxon>Aphis</taxon>
        <taxon>Aphis</taxon>
    </lineage>
</organism>
<evidence type="ECO:0000313" key="2">
    <source>
        <dbReference type="EMBL" id="CAH1737278.1"/>
    </source>
</evidence>
<dbReference type="EMBL" id="OU899037">
    <property type="protein sequence ID" value="CAH1737278.1"/>
    <property type="molecule type" value="Genomic_DNA"/>
</dbReference>